<evidence type="ECO:0000256" key="1">
    <source>
        <dbReference type="ARBA" id="ARBA00007689"/>
    </source>
</evidence>
<sequence length="88" mass="10094">MFVIDIKLTATNITEKEITAHRAWFKQYFDQGKFLLVGPRTEIDHAGIIIAQVDSRQELDQIISQDVFYPNDASYQVMSFKANLNALT</sequence>
<evidence type="ECO:0000313" key="4">
    <source>
        <dbReference type="Proteomes" id="UP000051048"/>
    </source>
</evidence>
<dbReference type="PANTHER" id="PTHR37828:SF1">
    <property type="entry name" value="YCII-RELATED DOMAIN-CONTAINING PROTEIN"/>
    <property type="match status" value="1"/>
</dbReference>
<comment type="similarity">
    <text evidence="1">Belongs to the YciI family.</text>
</comment>
<evidence type="ECO:0000259" key="2">
    <source>
        <dbReference type="Pfam" id="PF03795"/>
    </source>
</evidence>
<organism evidence="3 4">
    <name type="scientific">Ligilactobacillus equi DSM 15833 = JCM 10991</name>
    <dbReference type="NCBI Taxonomy" id="1423740"/>
    <lineage>
        <taxon>Bacteria</taxon>
        <taxon>Bacillati</taxon>
        <taxon>Bacillota</taxon>
        <taxon>Bacilli</taxon>
        <taxon>Lactobacillales</taxon>
        <taxon>Lactobacillaceae</taxon>
        <taxon>Ligilactobacillus</taxon>
    </lineage>
</organism>
<dbReference type="AlphaFoldDB" id="A0A0R1TVD3"/>
<dbReference type="InterPro" id="IPR005545">
    <property type="entry name" value="YCII"/>
</dbReference>
<dbReference type="PANTHER" id="PTHR37828">
    <property type="entry name" value="GSR2449 PROTEIN"/>
    <property type="match status" value="1"/>
</dbReference>
<reference evidence="3 4" key="1">
    <citation type="journal article" date="2015" name="Genome Announc.">
        <title>Expanding the biotechnology potential of lactobacilli through comparative genomics of 213 strains and associated genera.</title>
        <authorList>
            <person name="Sun Z."/>
            <person name="Harris H.M."/>
            <person name="McCann A."/>
            <person name="Guo C."/>
            <person name="Argimon S."/>
            <person name="Zhang W."/>
            <person name="Yang X."/>
            <person name="Jeffery I.B."/>
            <person name="Cooney J.C."/>
            <person name="Kagawa T.F."/>
            <person name="Liu W."/>
            <person name="Song Y."/>
            <person name="Salvetti E."/>
            <person name="Wrobel A."/>
            <person name="Rasinkangas P."/>
            <person name="Parkhill J."/>
            <person name="Rea M.C."/>
            <person name="O'Sullivan O."/>
            <person name="Ritari J."/>
            <person name="Douillard F.P."/>
            <person name="Paul Ross R."/>
            <person name="Yang R."/>
            <person name="Briner A.E."/>
            <person name="Felis G.E."/>
            <person name="de Vos W.M."/>
            <person name="Barrangou R."/>
            <person name="Klaenhammer T.R."/>
            <person name="Caufield P.W."/>
            <person name="Cui Y."/>
            <person name="Zhang H."/>
            <person name="O'Toole P.W."/>
        </authorList>
    </citation>
    <scope>NUCLEOTIDE SEQUENCE [LARGE SCALE GENOMIC DNA]</scope>
    <source>
        <strain evidence="3 4">DSM 15833</strain>
    </source>
</reference>
<dbReference type="RefSeq" id="WP_025021161.1">
    <property type="nucleotide sequence ID" value="NZ_AZFH01000018.1"/>
</dbReference>
<dbReference type="InterPro" id="IPR011008">
    <property type="entry name" value="Dimeric_a/b-barrel"/>
</dbReference>
<dbReference type="Pfam" id="PF03795">
    <property type="entry name" value="YCII"/>
    <property type="match status" value="1"/>
</dbReference>
<gene>
    <name evidence="3" type="ORF">FC36_GL000878</name>
</gene>
<proteinExistence type="inferred from homology"/>
<comment type="caution">
    <text evidence="3">The sequence shown here is derived from an EMBL/GenBank/DDBJ whole genome shotgun (WGS) entry which is preliminary data.</text>
</comment>
<dbReference type="EMBL" id="AZFH01000018">
    <property type="protein sequence ID" value="KRL82707.1"/>
    <property type="molecule type" value="Genomic_DNA"/>
</dbReference>
<feature type="domain" description="YCII-related" evidence="2">
    <location>
        <begin position="13"/>
        <end position="81"/>
    </location>
</feature>
<dbReference type="SUPFAM" id="SSF54909">
    <property type="entry name" value="Dimeric alpha+beta barrel"/>
    <property type="match status" value="1"/>
</dbReference>
<name>A0A0R1TVD3_9LACO</name>
<dbReference type="Gene3D" id="3.30.70.1060">
    <property type="entry name" value="Dimeric alpha+beta barrel"/>
    <property type="match status" value="1"/>
</dbReference>
<dbReference type="OrthoDB" id="9814407at2"/>
<evidence type="ECO:0000313" key="3">
    <source>
        <dbReference type="EMBL" id="KRL82707.1"/>
    </source>
</evidence>
<dbReference type="PATRIC" id="fig|1423740.3.peg.935"/>
<dbReference type="Proteomes" id="UP000051048">
    <property type="component" value="Unassembled WGS sequence"/>
</dbReference>
<accession>A0A0R1TVD3</accession>
<protein>
    <recommendedName>
        <fullName evidence="2">YCII-related domain-containing protein</fullName>
    </recommendedName>
</protein>